<dbReference type="Proteomes" id="UP000245678">
    <property type="component" value="Unassembled WGS sequence"/>
</dbReference>
<dbReference type="InterPro" id="IPR017937">
    <property type="entry name" value="Thioredoxin_CS"/>
</dbReference>
<comment type="subcellular location">
    <subcellularLocation>
        <location evidence="1">Cell envelope</location>
    </subcellularLocation>
</comment>
<accession>A0A316HGM9</accession>
<dbReference type="EMBL" id="QGHA01000005">
    <property type="protein sequence ID" value="PWK77385.1"/>
    <property type="molecule type" value="Genomic_DNA"/>
</dbReference>
<dbReference type="SUPFAM" id="SSF52833">
    <property type="entry name" value="Thioredoxin-like"/>
    <property type="match status" value="1"/>
</dbReference>
<dbReference type="PROSITE" id="PS00194">
    <property type="entry name" value="THIOREDOXIN_1"/>
    <property type="match status" value="1"/>
</dbReference>
<feature type="domain" description="Thioredoxin" evidence="4">
    <location>
        <begin position="55"/>
        <end position="197"/>
    </location>
</feature>
<name>A0A316HGM9_9SPHI</name>
<proteinExistence type="predicted"/>
<keyword evidence="6" id="KW-1185">Reference proteome</keyword>
<dbReference type="CDD" id="cd02966">
    <property type="entry name" value="TlpA_like_family"/>
    <property type="match status" value="1"/>
</dbReference>
<evidence type="ECO:0000313" key="6">
    <source>
        <dbReference type="Proteomes" id="UP000245678"/>
    </source>
</evidence>
<keyword evidence="3" id="KW-0676">Redox-active center</keyword>
<keyword evidence="5" id="KW-0413">Isomerase</keyword>
<dbReference type="InterPro" id="IPR013740">
    <property type="entry name" value="Redoxin"/>
</dbReference>
<dbReference type="GO" id="GO:0016491">
    <property type="term" value="F:oxidoreductase activity"/>
    <property type="evidence" value="ECO:0007669"/>
    <property type="project" value="InterPro"/>
</dbReference>
<dbReference type="InterPro" id="IPR013766">
    <property type="entry name" value="Thioredoxin_domain"/>
</dbReference>
<dbReference type="GO" id="GO:0016853">
    <property type="term" value="F:isomerase activity"/>
    <property type="evidence" value="ECO:0007669"/>
    <property type="project" value="UniProtKB-KW"/>
</dbReference>
<dbReference type="GO" id="GO:0017004">
    <property type="term" value="P:cytochrome complex assembly"/>
    <property type="evidence" value="ECO:0007669"/>
    <property type="project" value="UniProtKB-KW"/>
</dbReference>
<dbReference type="PANTHER" id="PTHR42852:SF17">
    <property type="entry name" value="THIOREDOXIN-LIKE PROTEIN HI_1115"/>
    <property type="match status" value="1"/>
</dbReference>
<dbReference type="PANTHER" id="PTHR42852">
    <property type="entry name" value="THIOL:DISULFIDE INTERCHANGE PROTEIN DSBE"/>
    <property type="match status" value="1"/>
</dbReference>
<reference evidence="5 6" key="1">
    <citation type="submission" date="2018-05" db="EMBL/GenBank/DDBJ databases">
        <title>Genomic Encyclopedia of Archaeal and Bacterial Type Strains, Phase II (KMG-II): from individual species to whole genera.</title>
        <authorList>
            <person name="Goeker M."/>
        </authorList>
    </citation>
    <scope>NUCLEOTIDE SEQUENCE [LARGE SCALE GENOMIC DNA]</scope>
    <source>
        <strain evidence="5 6">DSM 19975</strain>
    </source>
</reference>
<sequence>MIQRKKISVSNIISLLIVGLLLLVVFKPGVKSYVIRALMVTGIFNPDTAQFATGTKKYANIPDLQFKNADGKLTSVGGFYTKVVFVNYWATWCPPCLAEMPAINDLYNKYKNNEHVAFIMVDVDSDLPRARAFMQKNGYNLPLYVQANPVPDSLMNGTIPTTLVFDKRGNLVFKHAGVADYGSRSFDVFIKNLASRN</sequence>
<dbReference type="PROSITE" id="PS51352">
    <property type="entry name" value="THIOREDOXIN_2"/>
    <property type="match status" value="1"/>
</dbReference>
<evidence type="ECO:0000259" key="4">
    <source>
        <dbReference type="PROSITE" id="PS51352"/>
    </source>
</evidence>
<evidence type="ECO:0000256" key="3">
    <source>
        <dbReference type="ARBA" id="ARBA00023284"/>
    </source>
</evidence>
<dbReference type="InterPro" id="IPR050553">
    <property type="entry name" value="Thioredoxin_ResA/DsbE_sf"/>
</dbReference>
<gene>
    <name evidence="5" type="ORF">LX99_03198</name>
</gene>
<comment type="caution">
    <text evidence="5">The sequence shown here is derived from an EMBL/GenBank/DDBJ whole genome shotgun (WGS) entry which is preliminary data.</text>
</comment>
<protein>
    <submittedName>
        <fullName evidence="5">Thiol-disulfide isomerase/thioredoxin</fullName>
    </submittedName>
</protein>
<dbReference type="AlphaFoldDB" id="A0A316HGM9"/>
<evidence type="ECO:0000256" key="2">
    <source>
        <dbReference type="ARBA" id="ARBA00022748"/>
    </source>
</evidence>
<dbReference type="InterPro" id="IPR036249">
    <property type="entry name" value="Thioredoxin-like_sf"/>
</dbReference>
<dbReference type="RefSeq" id="WP_109608749.1">
    <property type="nucleotide sequence ID" value="NZ_QGHA01000005.1"/>
</dbReference>
<dbReference type="GO" id="GO:0030313">
    <property type="term" value="C:cell envelope"/>
    <property type="evidence" value="ECO:0007669"/>
    <property type="project" value="UniProtKB-SubCell"/>
</dbReference>
<evidence type="ECO:0000313" key="5">
    <source>
        <dbReference type="EMBL" id="PWK77385.1"/>
    </source>
</evidence>
<dbReference type="Pfam" id="PF08534">
    <property type="entry name" value="Redoxin"/>
    <property type="match status" value="1"/>
</dbReference>
<keyword evidence="2" id="KW-0201">Cytochrome c-type biogenesis</keyword>
<dbReference type="Gene3D" id="3.40.30.10">
    <property type="entry name" value="Glutaredoxin"/>
    <property type="match status" value="1"/>
</dbReference>
<organism evidence="5 6">
    <name type="scientific">Mucilaginibacter oryzae</name>
    <dbReference type="NCBI Taxonomy" id="468058"/>
    <lineage>
        <taxon>Bacteria</taxon>
        <taxon>Pseudomonadati</taxon>
        <taxon>Bacteroidota</taxon>
        <taxon>Sphingobacteriia</taxon>
        <taxon>Sphingobacteriales</taxon>
        <taxon>Sphingobacteriaceae</taxon>
        <taxon>Mucilaginibacter</taxon>
    </lineage>
</organism>
<evidence type="ECO:0000256" key="1">
    <source>
        <dbReference type="ARBA" id="ARBA00004196"/>
    </source>
</evidence>